<feature type="transmembrane region" description="Helical" evidence="7">
    <location>
        <begin position="149"/>
        <end position="168"/>
    </location>
</feature>
<keyword evidence="10" id="KW-1185">Reference proteome</keyword>
<dbReference type="InterPro" id="IPR000515">
    <property type="entry name" value="MetI-like"/>
</dbReference>
<sequence length="283" mass="29938">MTTSSPTTARGPGDVLTATAPRRHPLSALPGWVLSSCLALLLLGAWEAVVRVFSISPLLVPAPTAVAQALIAGLADGTLLAHTWVTLQEILLGFAVAVVAAMVLAFLVTQSRLVDKAFFPLVVTTQTIPKVAIAPLLLIWFGTGMTSKVVTTALLVFFPLLVNAILGLRATDPEQITMFRSFGATRWQIFRKLQVPTALPSIFAGFDLGVVFAVTGAVVAEFVGSTEGLGYVIQATNFTLDVATTFAVLVMLSVIGLVLHALVVGIGRRVVFWSAEERSGAER</sequence>
<feature type="transmembrane region" description="Helical" evidence="7">
    <location>
        <begin position="121"/>
        <end position="143"/>
    </location>
</feature>
<feature type="transmembrane region" description="Helical" evidence="7">
    <location>
        <begin position="32"/>
        <end position="53"/>
    </location>
</feature>
<dbReference type="Gene3D" id="1.10.3720.10">
    <property type="entry name" value="MetI-like"/>
    <property type="match status" value="1"/>
</dbReference>
<organism evidence="9 10">
    <name type="scientific">Amycolatopsis rhabdoformis</name>
    <dbReference type="NCBI Taxonomy" id="1448059"/>
    <lineage>
        <taxon>Bacteria</taxon>
        <taxon>Bacillati</taxon>
        <taxon>Actinomycetota</taxon>
        <taxon>Actinomycetes</taxon>
        <taxon>Pseudonocardiales</taxon>
        <taxon>Pseudonocardiaceae</taxon>
        <taxon>Amycolatopsis</taxon>
    </lineage>
</organism>
<name>A0ABZ1IDC1_9PSEU</name>
<evidence type="ECO:0000259" key="8">
    <source>
        <dbReference type="PROSITE" id="PS50928"/>
    </source>
</evidence>
<dbReference type="Pfam" id="PF00528">
    <property type="entry name" value="BPD_transp_1"/>
    <property type="match status" value="1"/>
</dbReference>
<keyword evidence="3" id="KW-1003">Cell membrane</keyword>
<feature type="domain" description="ABC transmembrane type-1" evidence="8">
    <location>
        <begin position="83"/>
        <end position="263"/>
    </location>
</feature>
<evidence type="ECO:0000256" key="2">
    <source>
        <dbReference type="ARBA" id="ARBA00022448"/>
    </source>
</evidence>
<protein>
    <submittedName>
        <fullName evidence="9">ABC transporter permease</fullName>
    </submittedName>
</protein>
<accession>A0ABZ1IDC1</accession>
<keyword evidence="2 7" id="KW-0813">Transport</keyword>
<dbReference type="RefSeq" id="WP_326835268.1">
    <property type="nucleotide sequence ID" value="NZ_CP142149.1"/>
</dbReference>
<proteinExistence type="inferred from homology"/>
<evidence type="ECO:0000256" key="5">
    <source>
        <dbReference type="ARBA" id="ARBA00022989"/>
    </source>
</evidence>
<evidence type="ECO:0000313" key="10">
    <source>
        <dbReference type="Proteomes" id="UP001330812"/>
    </source>
</evidence>
<comment type="subcellular location">
    <subcellularLocation>
        <location evidence="1 7">Cell membrane</location>
        <topology evidence="1 7">Multi-pass membrane protein</topology>
    </subcellularLocation>
</comment>
<dbReference type="EMBL" id="CP142149">
    <property type="protein sequence ID" value="WSE32461.1"/>
    <property type="molecule type" value="Genomic_DNA"/>
</dbReference>
<keyword evidence="4 7" id="KW-0812">Transmembrane</keyword>
<evidence type="ECO:0000313" key="9">
    <source>
        <dbReference type="EMBL" id="WSE32461.1"/>
    </source>
</evidence>
<dbReference type="InterPro" id="IPR035906">
    <property type="entry name" value="MetI-like_sf"/>
</dbReference>
<feature type="transmembrane region" description="Helical" evidence="7">
    <location>
        <begin position="243"/>
        <end position="264"/>
    </location>
</feature>
<dbReference type="Proteomes" id="UP001330812">
    <property type="component" value="Chromosome"/>
</dbReference>
<reference evidence="9 10" key="1">
    <citation type="journal article" date="2015" name="Int. J. Syst. Evol. Microbiol.">
        <title>Amycolatopsis rhabdoformis sp. nov., an actinomycete isolated from a tropical forest soil.</title>
        <authorList>
            <person name="Souza W.R."/>
            <person name="Silva R.E."/>
            <person name="Goodfellow M."/>
            <person name="Busarakam K."/>
            <person name="Figueiro F.S."/>
            <person name="Ferreira D."/>
            <person name="Rodrigues-Filho E."/>
            <person name="Moraes L.A.B."/>
            <person name="Zucchi T.D."/>
        </authorList>
    </citation>
    <scope>NUCLEOTIDE SEQUENCE [LARGE SCALE GENOMIC DNA]</scope>
    <source>
        <strain evidence="9 10">NCIMB 14900</strain>
    </source>
</reference>
<dbReference type="PANTHER" id="PTHR30151">
    <property type="entry name" value="ALKANE SULFONATE ABC TRANSPORTER-RELATED, MEMBRANE SUBUNIT"/>
    <property type="match status" value="1"/>
</dbReference>
<feature type="transmembrane region" description="Helical" evidence="7">
    <location>
        <begin position="90"/>
        <end position="109"/>
    </location>
</feature>
<gene>
    <name evidence="9" type="ORF">VSH64_10130</name>
</gene>
<dbReference type="PROSITE" id="PS50928">
    <property type="entry name" value="ABC_TM1"/>
    <property type="match status" value="1"/>
</dbReference>
<dbReference type="PANTHER" id="PTHR30151:SF0">
    <property type="entry name" value="ABC TRANSPORTER PERMEASE PROTEIN MJ0413-RELATED"/>
    <property type="match status" value="1"/>
</dbReference>
<evidence type="ECO:0000256" key="6">
    <source>
        <dbReference type="ARBA" id="ARBA00023136"/>
    </source>
</evidence>
<evidence type="ECO:0000256" key="1">
    <source>
        <dbReference type="ARBA" id="ARBA00004651"/>
    </source>
</evidence>
<keyword evidence="6 7" id="KW-0472">Membrane</keyword>
<dbReference type="SUPFAM" id="SSF161098">
    <property type="entry name" value="MetI-like"/>
    <property type="match status" value="1"/>
</dbReference>
<evidence type="ECO:0000256" key="3">
    <source>
        <dbReference type="ARBA" id="ARBA00022475"/>
    </source>
</evidence>
<feature type="transmembrane region" description="Helical" evidence="7">
    <location>
        <begin position="198"/>
        <end position="223"/>
    </location>
</feature>
<comment type="similarity">
    <text evidence="7">Belongs to the binding-protein-dependent transport system permease family.</text>
</comment>
<dbReference type="CDD" id="cd06261">
    <property type="entry name" value="TM_PBP2"/>
    <property type="match status" value="1"/>
</dbReference>
<evidence type="ECO:0000256" key="4">
    <source>
        <dbReference type="ARBA" id="ARBA00022692"/>
    </source>
</evidence>
<evidence type="ECO:0000256" key="7">
    <source>
        <dbReference type="RuleBase" id="RU363032"/>
    </source>
</evidence>
<keyword evidence="5 7" id="KW-1133">Transmembrane helix</keyword>